<dbReference type="InterPro" id="IPR040177">
    <property type="entry name" value="SLC30A9"/>
</dbReference>
<proteinExistence type="predicted"/>
<evidence type="ECO:0000256" key="1">
    <source>
        <dbReference type="ARBA" id="ARBA00004141"/>
    </source>
</evidence>
<evidence type="ECO:0000256" key="2">
    <source>
        <dbReference type="ARBA" id="ARBA00022448"/>
    </source>
</evidence>
<evidence type="ECO:0000256" key="4">
    <source>
        <dbReference type="ARBA" id="ARBA00022989"/>
    </source>
</evidence>
<dbReference type="SUPFAM" id="SSF161111">
    <property type="entry name" value="Cation efflux protein transmembrane domain-like"/>
    <property type="match status" value="1"/>
</dbReference>
<sequence>MSHGHGNEGAVKAILYAFLANLGIALSKLAAALYTGSGSMLAESIHSAADCANQVLLYMGMKRSQRPPDDRHPLGYGKAVYFWSFMVAILLFSMGGMFSIYEGVHKLYEPEPLKDIHIALGVIGLSILLELGSLFGAMREIKKIRGETPLLKWLLHSRKAELIVVFGEDVAALAGLVFAGFFLSLAAITGNPVYDALGSASIGVLLVVISIALSVRIKSMLVGESADPEIEHTIHKQIEANASIEKVLRIITAQLGPDIMLACKVKMKPGLALHDAVVAVNDLEKSIKTALPDVRWSFVEIDTMD</sequence>
<evidence type="ECO:0000256" key="3">
    <source>
        <dbReference type="ARBA" id="ARBA00022692"/>
    </source>
</evidence>
<keyword evidence="4 6" id="KW-1133">Transmembrane helix</keyword>
<dbReference type="Pfam" id="PF01545">
    <property type="entry name" value="Cation_efflux"/>
    <property type="match status" value="1"/>
</dbReference>
<dbReference type="PANTHER" id="PTHR13414:SF9">
    <property type="entry name" value="PROTON-COUPLED ZINC ANTIPORTER SLC30A9, MITOCHONDRIAL"/>
    <property type="match status" value="1"/>
</dbReference>
<dbReference type="GO" id="GO:0016020">
    <property type="term" value="C:membrane"/>
    <property type="evidence" value="ECO:0007669"/>
    <property type="project" value="UniProtKB-SubCell"/>
</dbReference>
<dbReference type="AlphaFoldDB" id="A0A833H5Z0"/>
<feature type="transmembrane region" description="Helical" evidence="6">
    <location>
        <begin position="80"/>
        <end position="101"/>
    </location>
</feature>
<dbReference type="NCBIfam" id="TIGR01297">
    <property type="entry name" value="CDF"/>
    <property type="match status" value="1"/>
</dbReference>
<dbReference type="GO" id="GO:0008324">
    <property type="term" value="F:monoatomic cation transmembrane transporter activity"/>
    <property type="evidence" value="ECO:0007669"/>
    <property type="project" value="InterPro"/>
</dbReference>
<reference evidence="8 9" key="1">
    <citation type="submission" date="2019-10" db="EMBL/GenBank/DDBJ databases">
        <title>Extracellular Electron Transfer in a Candidatus Methanoperedens spp. Enrichment Culture.</title>
        <authorList>
            <person name="Berger S."/>
            <person name="Rangel Shaw D."/>
            <person name="Berben T."/>
            <person name="In 'T Zandt M."/>
            <person name="Frank J."/>
            <person name="Reimann J."/>
            <person name="Jetten M.S.M."/>
            <person name="Welte C.U."/>
        </authorList>
    </citation>
    <scope>NUCLEOTIDE SEQUENCE [LARGE SCALE GENOMIC DNA]</scope>
    <source>
        <strain evidence="8">SB12</strain>
    </source>
</reference>
<dbReference type="SUPFAM" id="SSF160240">
    <property type="entry name" value="Cation efflux protein cytoplasmic domain-like"/>
    <property type="match status" value="1"/>
</dbReference>
<protein>
    <submittedName>
        <fullName evidence="8">Cation diffusion facilitator family transporter</fullName>
    </submittedName>
</protein>
<dbReference type="InterPro" id="IPR002524">
    <property type="entry name" value="Cation_efflux"/>
</dbReference>
<dbReference type="Gene3D" id="3.30.70.1350">
    <property type="entry name" value="Cation efflux protein, cytoplasmic domain"/>
    <property type="match status" value="1"/>
</dbReference>
<dbReference type="EMBL" id="WBUI01000001">
    <property type="protein sequence ID" value="KAB2935513.1"/>
    <property type="molecule type" value="Genomic_DNA"/>
</dbReference>
<dbReference type="Gene3D" id="1.20.1510.10">
    <property type="entry name" value="Cation efflux protein transmembrane domain"/>
    <property type="match status" value="1"/>
</dbReference>
<evidence type="ECO:0000256" key="6">
    <source>
        <dbReference type="SAM" id="Phobius"/>
    </source>
</evidence>
<gene>
    <name evidence="8" type="ORF">F9K24_01930</name>
</gene>
<feature type="transmembrane region" description="Helical" evidence="6">
    <location>
        <begin position="162"/>
        <end position="190"/>
    </location>
</feature>
<comment type="caution">
    <text evidence="8">The sequence shown here is derived from an EMBL/GenBank/DDBJ whole genome shotgun (WGS) entry which is preliminary data.</text>
</comment>
<dbReference type="InterPro" id="IPR058533">
    <property type="entry name" value="Cation_efflux_TM"/>
</dbReference>
<organism evidence="8 9">
    <name type="scientific">Leptonema illini</name>
    <dbReference type="NCBI Taxonomy" id="183"/>
    <lineage>
        <taxon>Bacteria</taxon>
        <taxon>Pseudomonadati</taxon>
        <taxon>Spirochaetota</taxon>
        <taxon>Spirochaetia</taxon>
        <taxon>Leptospirales</taxon>
        <taxon>Leptospiraceae</taxon>
        <taxon>Leptonema</taxon>
    </lineage>
</organism>
<feature type="transmembrane region" description="Helical" evidence="6">
    <location>
        <begin position="196"/>
        <end position="215"/>
    </location>
</feature>
<keyword evidence="3 6" id="KW-0812">Transmembrane</keyword>
<evidence type="ECO:0000259" key="7">
    <source>
        <dbReference type="Pfam" id="PF01545"/>
    </source>
</evidence>
<keyword evidence="5 6" id="KW-0472">Membrane</keyword>
<dbReference type="InterPro" id="IPR036837">
    <property type="entry name" value="Cation_efflux_CTD_sf"/>
</dbReference>
<evidence type="ECO:0000313" key="9">
    <source>
        <dbReference type="Proteomes" id="UP000460298"/>
    </source>
</evidence>
<dbReference type="PANTHER" id="PTHR13414">
    <property type="entry name" value="HUEL-CATION TRANSPORTER"/>
    <property type="match status" value="1"/>
</dbReference>
<feature type="transmembrane region" description="Helical" evidence="6">
    <location>
        <begin position="116"/>
        <end position="137"/>
    </location>
</feature>
<feature type="domain" description="Cation efflux protein transmembrane" evidence="7">
    <location>
        <begin position="14"/>
        <end position="216"/>
    </location>
</feature>
<evidence type="ECO:0000313" key="8">
    <source>
        <dbReference type="EMBL" id="KAB2935513.1"/>
    </source>
</evidence>
<evidence type="ECO:0000256" key="5">
    <source>
        <dbReference type="ARBA" id="ARBA00023136"/>
    </source>
</evidence>
<accession>A0A833H5Z0</accession>
<comment type="subcellular location">
    <subcellularLocation>
        <location evidence="1">Membrane</location>
        <topology evidence="1">Multi-pass membrane protein</topology>
    </subcellularLocation>
</comment>
<feature type="transmembrane region" description="Helical" evidence="6">
    <location>
        <begin position="13"/>
        <end position="34"/>
    </location>
</feature>
<dbReference type="InterPro" id="IPR027469">
    <property type="entry name" value="Cation_efflux_TMD_sf"/>
</dbReference>
<dbReference type="GO" id="GO:0006829">
    <property type="term" value="P:zinc ion transport"/>
    <property type="evidence" value="ECO:0007669"/>
    <property type="project" value="InterPro"/>
</dbReference>
<name>A0A833H5Z0_9LEPT</name>
<dbReference type="Proteomes" id="UP000460298">
    <property type="component" value="Unassembled WGS sequence"/>
</dbReference>
<keyword evidence="2" id="KW-0813">Transport</keyword>